<evidence type="ECO:0000313" key="2">
    <source>
        <dbReference type="EMBL" id="CAD8319666.1"/>
    </source>
</evidence>
<protein>
    <submittedName>
        <fullName evidence="2">Uncharacterized protein</fullName>
    </submittedName>
</protein>
<accession>A0A7R9WB89</accession>
<organism evidence="2">
    <name type="scientific">Pseudictyota dubia</name>
    <dbReference type="NCBI Taxonomy" id="2749911"/>
    <lineage>
        <taxon>Eukaryota</taxon>
        <taxon>Sar</taxon>
        <taxon>Stramenopiles</taxon>
        <taxon>Ochrophyta</taxon>
        <taxon>Bacillariophyta</taxon>
        <taxon>Mediophyceae</taxon>
        <taxon>Biddulphiophycidae</taxon>
        <taxon>Eupodiscales</taxon>
        <taxon>Odontellaceae</taxon>
        <taxon>Pseudictyota</taxon>
    </lineage>
</organism>
<proteinExistence type="predicted"/>
<feature type="compositionally biased region" description="Polar residues" evidence="1">
    <location>
        <begin position="35"/>
        <end position="45"/>
    </location>
</feature>
<name>A0A7R9WB89_9STRA</name>
<reference evidence="2" key="1">
    <citation type="submission" date="2021-01" db="EMBL/GenBank/DDBJ databases">
        <authorList>
            <person name="Corre E."/>
            <person name="Pelletier E."/>
            <person name="Niang G."/>
            <person name="Scheremetjew M."/>
            <person name="Finn R."/>
            <person name="Kale V."/>
            <person name="Holt S."/>
            <person name="Cochrane G."/>
            <person name="Meng A."/>
            <person name="Brown T."/>
            <person name="Cohen L."/>
        </authorList>
    </citation>
    <scope>NUCLEOTIDE SEQUENCE</scope>
    <source>
        <strain evidence="2">CCMP147</strain>
    </source>
</reference>
<feature type="region of interest" description="Disordered" evidence="1">
    <location>
        <begin position="104"/>
        <end position="125"/>
    </location>
</feature>
<dbReference type="AlphaFoldDB" id="A0A7R9WB89"/>
<sequence length="132" mass="14234">MKFLITFPFGLTETSSARPSYDTDETWNVRPAPASRNTATYGPSQTAQLGATHHFSSGTDMRRTGEFFALFRSDLCCSSVVLEFLTSVGTHGDAVLSRGEYQYGAGGRNSERSAGASIDGSREMDTAYVVPS</sequence>
<feature type="region of interest" description="Disordered" evidence="1">
    <location>
        <begin position="20"/>
        <end position="45"/>
    </location>
</feature>
<dbReference type="EMBL" id="HBED01036041">
    <property type="protein sequence ID" value="CAD8319666.1"/>
    <property type="molecule type" value="Transcribed_RNA"/>
</dbReference>
<evidence type="ECO:0000256" key="1">
    <source>
        <dbReference type="SAM" id="MobiDB-lite"/>
    </source>
</evidence>
<gene>
    <name evidence="2" type="ORF">TDUB1175_LOCUS18082</name>
</gene>